<dbReference type="GO" id="GO:0004439">
    <property type="term" value="F:phosphatidylinositol-4,5-bisphosphate 5-phosphatase activity"/>
    <property type="evidence" value="ECO:0007669"/>
    <property type="project" value="TreeGrafter"/>
</dbReference>
<dbReference type="SMART" id="SM00128">
    <property type="entry name" value="IPPc"/>
    <property type="match status" value="1"/>
</dbReference>
<keyword evidence="8" id="KW-0968">Cytoplasmic vesicle</keyword>
<evidence type="ECO:0000256" key="5">
    <source>
        <dbReference type="ARBA" id="ARBA00022801"/>
    </source>
</evidence>
<dbReference type="GO" id="GO:0030670">
    <property type="term" value="C:phagocytic vesicle membrane"/>
    <property type="evidence" value="ECO:0007669"/>
    <property type="project" value="UniProtKB-SubCell"/>
</dbReference>
<dbReference type="InterPro" id="IPR013783">
    <property type="entry name" value="Ig-like_fold"/>
</dbReference>
<evidence type="ECO:0000256" key="3">
    <source>
        <dbReference type="ARBA" id="ARBA00005910"/>
    </source>
</evidence>
<evidence type="ECO:0000256" key="2">
    <source>
        <dbReference type="ARBA" id="ARBA00004580"/>
    </source>
</evidence>
<dbReference type="CDD" id="cd04380">
    <property type="entry name" value="RhoGAP_OCRL1"/>
    <property type="match status" value="1"/>
</dbReference>
<comment type="caution">
    <text evidence="10">The sequence shown here is derived from an EMBL/GenBank/DDBJ whole genome shotgun (WGS) entry which is preliminary data.</text>
</comment>
<name>A0A9P0LS68_ACAOB</name>
<dbReference type="SUPFAM" id="SSF48350">
    <property type="entry name" value="GTPase activation domain, GAP"/>
    <property type="match status" value="1"/>
</dbReference>
<evidence type="ECO:0000256" key="8">
    <source>
        <dbReference type="ARBA" id="ARBA00023329"/>
    </source>
</evidence>
<dbReference type="CDD" id="cd09093">
    <property type="entry name" value="INPP5c_INPP5B"/>
    <property type="match status" value="1"/>
</dbReference>
<dbReference type="FunFam" id="3.60.10.10:FF:000004">
    <property type="entry name" value="Type II inositol 1,4,5-trisphosphate 5-phosphatase"/>
    <property type="match status" value="1"/>
</dbReference>
<keyword evidence="4" id="KW-0967">Endosome</keyword>
<dbReference type="InterPro" id="IPR000198">
    <property type="entry name" value="RhoGAP_dom"/>
</dbReference>
<dbReference type="PANTHER" id="PTHR11200">
    <property type="entry name" value="INOSITOL 5-PHOSPHATASE"/>
    <property type="match status" value="1"/>
</dbReference>
<comment type="subcellular location">
    <subcellularLocation>
        <location evidence="2">Cytoplasmic vesicle</location>
        <location evidence="2">Phagosome membrane</location>
    </subcellularLocation>
    <subcellularLocation>
        <location evidence="1">Early endosome membrane</location>
    </subcellularLocation>
</comment>
<dbReference type="InterPro" id="IPR047078">
    <property type="entry name" value="RhoGAP_OCRL1"/>
</dbReference>
<dbReference type="GO" id="GO:0007165">
    <property type="term" value="P:signal transduction"/>
    <property type="evidence" value="ECO:0007669"/>
    <property type="project" value="InterPro"/>
</dbReference>
<dbReference type="AlphaFoldDB" id="A0A9P0LS68"/>
<keyword evidence="11" id="KW-1185">Reference proteome</keyword>
<evidence type="ECO:0000313" key="11">
    <source>
        <dbReference type="Proteomes" id="UP001152888"/>
    </source>
</evidence>
<gene>
    <name evidence="10" type="ORF">ACAOBT_LOCUS26628</name>
</gene>
<dbReference type="FunFam" id="1.10.555.10:FF:000012">
    <property type="entry name" value="Putative inositol polyphosphate 5-phosphatase OCRL-1"/>
    <property type="match status" value="1"/>
</dbReference>
<dbReference type="EMBL" id="CAKOFQ010007483">
    <property type="protein sequence ID" value="CAH2002136.1"/>
    <property type="molecule type" value="Genomic_DNA"/>
</dbReference>
<keyword evidence="5" id="KW-0378">Hydrolase</keyword>
<evidence type="ECO:0000313" key="10">
    <source>
        <dbReference type="EMBL" id="CAH2002136.1"/>
    </source>
</evidence>
<keyword evidence="6" id="KW-0443">Lipid metabolism</keyword>
<evidence type="ECO:0000256" key="4">
    <source>
        <dbReference type="ARBA" id="ARBA00022753"/>
    </source>
</evidence>
<dbReference type="Gene3D" id="1.10.555.10">
    <property type="entry name" value="Rho GTPase activation protein"/>
    <property type="match status" value="1"/>
</dbReference>
<dbReference type="Gene3D" id="2.60.40.10">
    <property type="entry name" value="Immunoglobulins"/>
    <property type="match status" value="1"/>
</dbReference>
<dbReference type="Pfam" id="PF22669">
    <property type="entry name" value="Exo_endo_phos2"/>
    <property type="match status" value="1"/>
</dbReference>
<evidence type="ECO:0000256" key="1">
    <source>
        <dbReference type="ARBA" id="ARBA00004146"/>
    </source>
</evidence>
<dbReference type="InterPro" id="IPR008936">
    <property type="entry name" value="Rho_GTPase_activation_prot"/>
</dbReference>
<dbReference type="Pfam" id="PF00620">
    <property type="entry name" value="RhoGAP"/>
    <property type="match status" value="1"/>
</dbReference>
<dbReference type="InterPro" id="IPR037793">
    <property type="entry name" value="OCRL1/INPP5B_INPP5c"/>
</dbReference>
<dbReference type="SMART" id="SM00324">
    <property type="entry name" value="RhoGAP"/>
    <property type="match status" value="1"/>
</dbReference>
<dbReference type="Pfam" id="PF21310">
    <property type="entry name" value="OCRL-like_ASH"/>
    <property type="match status" value="1"/>
</dbReference>
<comment type="similarity">
    <text evidence="3">Belongs to the inositol 1,4,5-trisphosphate 5-phosphatase type II family.</text>
</comment>
<evidence type="ECO:0000259" key="9">
    <source>
        <dbReference type="PROSITE" id="PS50238"/>
    </source>
</evidence>
<evidence type="ECO:0000256" key="6">
    <source>
        <dbReference type="ARBA" id="ARBA00023098"/>
    </source>
</evidence>
<proteinExistence type="inferred from homology"/>
<dbReference type="Gene3D" id="3.60.10.10">
    <property type="entry name" value="Endonuclease/exonuclease/phosphatase"/>
    <property type="match status" value="1"/>
</dbReference>
<dbReference type="SUPFAM" id="SSF56219">
    <property type="entry name" value="DNase I-like"/>
    <property type="match status" value="1"/>
</dbReference>
<sequence length="686" mass="78893">MNQQNRNSSDLTDQSDLPITRQHIAQGQTAINRESMLKYQLKLREPEYTQTQEFTVFIGTWNVNGQPPSVSLRSWLSADEDPPDVYAVGFQEIDLSKEAFLFNDTPREAEWNKQVLDGVHPKAKYRCVALIRLVGMQLAVMVNIQHYPHVSNISYDTVGTGLLGKMGNKGGVAIRLQLHNTTLCFVNCHLAAHVEEFERRNQDYKDINARMNFKRSPLAIKDHEQVYWLGDLNYRITDLTTTQVKTLLARNEMTTLLKADQLNQQKERGNVLLDYTEADIKFPPTYKYDLNSDTFDTSEKARPPAWTDRILWRGKGIHLVGYRSHMELKISDHKPVSAIFKSEISVVDQSKFRKIHEDLLKKMDKHENEYLPHVTIDQMEIIYDLVKFREPQTREITIANTGMVPAEFEFIKKLEETSYCKEWLRIIPYCGNINPGDKCDVKLIVNLESDLDKIYDILVLHLKGGKDMFITVSGECLKSSFTLPMSLLSRINMPILRLSKEQLVQAEKGNVLYSVPREIWLLIDHLYRHGLKTRELFESSALHEELIKIRDWLDNGSLDPIPGSVQATAESLLLFLSYTKDPVIPYNLHESCIAAASNFQNCRQIIVNKVPDLHRNVFLYICMFLQEFLKYSNDNGYDAKTLASLFGDILLRDVDRNAKPQANRGKANFVYNFLVNDLSSSIVPPK</sequence>
<dbReference type="GO" id="GO:0046856">
    <property type="term" value="P:phosphatidylinositol dephosphorylation"/>
    <property type="evidence" value="ECO:0007669"/>
    <property type="project" value="InterPro"/>
</dbReference>
<organism evidence="10 11">
    <name type="scientific">Acanthoscelides obtectus</name>
    <name type="common">Bean weevil</name>
    <name type="synonym">Bruchus obtectus</name>
    <dbReference type="NCBI Taxonomy" id="200917"/>
    <lineage>
        <taxon>Eukaryota</taxon>
        <taxon>Metazoa</taxon>
        <taxon>Ecdysozoa</taxon>
        <taxon>Arthropoda</taxon>
        <taxon>Hexapoda</taxon>
        <taxon>Insecta</taxon>
        <taxon>Pterygota</taxon>
        <taxon>Neoptera</taxon>
        <taxon>Endopterygota</taxon>
        <taxon>Coleoptera</taxon>
        <taxon>Polyphaga</taxon>
        <taxon>Cucujiformia</taxon>
        <taxon>Chrysomeloidea</taxon>
        <taxon>Chrysomelidae</taxon>
        <taxon>Bruchinae</taxon>
        <taxon>Bruchini</taxon>
        <taxon>Acanthoscelides</taxon>
    </lineage>
</organism>
<dbReference type="Proteomes" id="UP001152888">
    <property type="component" value="Unassembled WGS sequence"/>
</dbReference>
<feature type="domain" description="Rho-GAP" evidence="9">
    <location>
        <begin position="498"/>
        <end position="682"/>
    </location>
</feature>
<dbReference type="InterPro" id="IPR000300">
    <property type="entry name" value="IPPc"/>
</dbReference>
<dbReference type="InterPro" id="IPR036691">
    <property type="entry name" value="Endo/exonu/phosph_ase_sf"/>
</dbReference>
<dbReference type="PANTHER" id="PTHR11200:SF300">
    <property type="entry name" value="TYPE II INOSITOL 1,4,5-TRISPHOSPHATE 5-PHOSPHATASE"/>
    <property type="match status" value="1"/>
</dbReference>
<dbReference type="InterPro" id="IPR048869">
    <property type="entry name" value="OCRL-1_2_ASH"/>
</dbReference>
<keyword evidence="7" id="KW-0472">Membrane</keyword>
<dbReference type="PROSITE" id="PS50238">
    <property type="entry name" value="RHOGAP"/>
    <property type="match status" value="1"/>
</dbReference>
<accession>A0A9P0LS68</accession>
<dbReference type="GO" id="GO:0052745">
    <property type="term" value="F:inositol phosphate phosphatase activity"/>
    <property type="evidence" value="ECO:0007669"/>
    <property type="project" value="InterPro"/>
</dbReference>
<evidence type="ECO:0000256" key="7">
    <source>
        <dbReference type="ARBA" id="ARBA00023136"/>
    </source>
</evidence>
<dbReference type="GO" id="GO:0031901">
    <property type="term" value="C:early endosome membrane"/>
    <property type="evidence" value="ECO:0007669"/>
    <property type="project" value="UniProtKB-SubCell"/>
</dbReference>
<protein>
    <recommendedName>
        <fullName evidence="9">Rho-GAP domain-containing protein</fullName>
    </recommendedName>
</protein>
<dbReference type="InterPro" id="IPR046985">
    <property type="entry name" value="IP5"/>
</dbReference>
<dbReference type="OrthoDB" id="7862313at2759"/>
<reference evidence="10" key="1">
    <citation type="submission" date="2022-03" db="EMBL/GenBank/DDBJ databases">
        <authorList>
            <person name="Sayadi A."/>
        </authorList>
    </citation>
    <scope>NUCLEOTIDE SEQUENCE</scope>
</reference>